<organism evidence="1 2">
    <name type="scientific">Hufsiella arboris</name>
    <dbReference type="NCBI Taxonomy" id="2695275"/>
    <lineage>
        <taxon>Bacteria</taxon>
        <taxon>Pseudomonadati</taxon>
        <taxon>Bacteroidota</taxon>
        <taxon>Sphingobacteriia</taxon>
        <taxon>Sphingobacteriales</taxon>
        <taxon>Sphingobacteriaceae</taxon>
        <taxon>Hufsiella</taxon>
    </lineage>
</organism>
<reference evidence="1 2" key="1">
    <citation type="submission" date="2019-11" db="EMBL/GenBank/DDBJ databases">
        <title>Pedobacter sp. HMF7647 Genome sequencing and assembly.</title>
        <authorList>
            <person name="Kang H."/>
            <person name="Kim H."/>
            <person name="Joh K."/>
        </authorList>
    </citation>
    <scope>NUCLEOTIDE SEQUENCE [LARGE SCALE GENOMIC DNA]</scope>
    <source>
        <strain evidence="1 2">HMF7647</strain>
    </source>
</reference>
<evidence type="ECO:0000313" key="1">
    <source>
        <dbReference type="EMBL" id="MXV50204.1"/>
    </source>
</evidence>
<name>A0A7K1Y6K2_9SPHI</name>
<dbReference type="RefSeq" id="WP_160843385.1">
    <property type="nucleotide sequence ID" value="NZ_WVHT01000002.1"/>
</dbReference>
<protein>
    <submittedName>
        <fullName evidence="1">Uncharacterized protein</fullName>
    </submittedName>
</protein>
<accession>A0A7K1Y6K2</accession>
<dbReference type="Proteomes" id="UP000466586">
    <property type="component" value="Unassembled WGS sequence"/>
</dbReference>
<sequence>MDRFHLSITHQDSRTENFEVAEYLHHSDTHCKFEIFQNGKLIASLEPDKNEYLHVCKNPGGIDYETLHLIIHKLESYNL</sequence>
<dbReference type="EMBL" id="WVHT01000002">
    <property type="protein sequence ID" value="MXV50204.1"/>
    <property type="molecule type" value="Genomic_DNA"/>
</dbReference>
<dbReference type="AlphaFoldDB" id="A0A7K1Y6K2"/>
<proteinExistence type="predicted"/>
<evidence type="ECO:0000313" key="2">
    <source>
        <dbReference type="Proteomes" id="UP000466586"/>
    </source>
</evidence>
<keyword evidence="2" id="KW-1185">Reference proteome</keyword>
<comment type="caution">
    <text evidence="1">The sequence shown here is derived from an EMBL/GenBank/DDBJ whole genome shotgun (WGS) entry which is preliminary data.</text>
</comment>
<gene>
    <name evidence="1" type="ORF">GS399_04415</name>
</gene>